<feature type="chain" id="PRO_5020508445" description="DUF2927 domain-containing protein" evidence="1">
    <location>
        <begin position="19"/>
        <end position="283"/>
    </location>
</feature>
<evidence type="ECO:0000313" key="3">
    <source>
        <dbReference type="Proteomes" id="UP000309848"/>
    </source>
</evidence>
<feature type="signal peptide" evidence="1">
    <location>
        <begin position="1"/>
        <end position="18"/>
    </location>
</feature>
<dbReference type="AlphaFoldDB" id="A0A4V3QWX0"/>
<organism evidence="2 3">
    <name type="scientific">Sphingomonas naasensis</name>
    <dbReference type="NCBI Taxonomy" id="1344951"/>
    <lineage>
        <taxon>Bacteria</taxon>
        <taxon>Pseudomonadati</taxon>
        <taxon>Pseudomonadota</taxon>
        <taxon>Alphaproteobacteria</taxon>
        <taxon>Sphingomonadales</taxon>
        <taxon>Sphingomonadaceae</taxon>
        <taxon>Sphingomonas</taxon>
    </lineage>
</organism>
<proteinExistence type="predicted"/>
<reference evidence="2 3" key="1">
    <citation type="submission" date="2019-04" db="EMBL/GenBank/DDBJ databases">
        <title>Sphingomonas psychrotolerans sp. nov., isolated from soil in the Tianshan Mountains, Xinjiang, China.</title>
        <authorList>
            <person name="Luo Y."/>
            <person name="Sheng H."/>
        </authorList>
    </citation>
    <scope>NUCLEOTIDE SEQUENCE [LARGE SCALE GENOMIC DNA]</scope>
    <source>
        <strain evidence="2 3">KIS18-15</strain>
    </source>
</reference>
<dbReference type="RefSeq" id="WP_135983228.1">
    <property type="nucleotide sequence ID" value="NZ_JAASQM010000002.1"/>
</dbReference>
<dbReference type="OrthoDB" id="7218943at2"/>
<protein>
    <recommendedName>
        <fullName evidence="4">DUF2927 domain-containing protein</fullName>
    </recommendedName>
</protein>
<name>A0A4V3QWX0_9SPHN</name>
<evidence type="ECO:0008006" key="4">
    <source>
        <dbReference type="Google" id="ProtNLM"/>
    </source>
</evidence>
<comment type="caution">
    <text evidence="2">The sequence shown here is derived from an EMBL/GenBank/DDBJ whole genome shotgun (WGS) entry which is preliminary data.</text>
</comment>
<dbReference type="Proteomes" id="UP000309848">
    <property type="component" value="Unassembled WGS sequence"/>
</dbReference>
<gene>
    <name evidence="2" type="ORF">E5A74_05230</name>
</gene>
<evidence type="ECO:0000313" key="2">
    <source>
        <dbReference type="EMBL" id="TGX44212.1"/>
    </source>
</evidence>
<dbReference type="EMBL" id="SRXU01000002">
    <property type="protein sequence ID" value="TGX44212.1"/>
    <property type="molecule type" value="Genomic_DNA"/>
</dbReference>
<accession>A0A4V3QWX0</accession>
<keyword evidence="1" id="KW-0732">Signal</keyword>
<keyword evidence="3" id="KW-1185">Reference proteome</keyword>
<sequence length="283" mass="30412">MRSGLVRFWLAAAASVLAAGSAAAQQAPDDEVTVTGQREIPPKVAQRYVAEISAGVDGQLTRFRVPVCPTVIGIADDYARIIAKRIRAVARDVGAPLADANCRGNLVVIFAKDGDALIKQMRAKTPRIFEGVDDVDLKRAFREGPVHAWNTTEILNEDGQRPTGGTMTVKSASILYLPTQQAISGSMIVLDHEATLGKTLNQLGDYVAMRALAGALPPRKGVPADTILTLFDATDTLPPQLSAVDRSYLRGLYHTSPMMKGRVAKGRISRQIQNDAKERAGVN</sequence>
<evidence type="ECO:0000256" key="1">
    <source>
        <dbReference type="SAM" id="SignalP"/>
    </source>
</evidence>